<evidence type="ECO:0000313" key="1">
    <source>
        <dbReference type="EMBL" id="EKX42234.1"/>
    </source>
</evidence>
<keyword evidence="3" id="KW-1185">Reference proteome</keyword>
<dbReference type="AlphaFoldDB" id="L1J278"/>
<proteinExistence type="predicted"/>
<dbReference type="PaxDb" id="55529-EKX42234"/>
<accession>L1J278</accession>
<sequence length="120" mass="14128">MLTKLDREFIWGRTFMILGWNLMSRSNPRHVYCNPTKPEICPFLALGQYLCCLTEKYVITEDAEIYWLIYVADHTSEVKGEWRTVTQSEMMKQDHTVFVKEARHTVPPEPPLVRPLVRSV</sequence>
<reference evidence="2" key="3">
    <citation type="submission" date="2016-03" db="UniProtKB">
        <authorList>
            <consortium name="EnsemblProtists"/>
        </authorList>
    </citation>
    <scope>IDENTIFICATION</scope>
</reference>
<gene>
    <name evidence="1" type="ORF">GUITHDRAFT_74153</name>
</gene>
<dbReference type="GeneID" id="17298920"/>
<dbReference type="Proteomes" id="UP000011087">
    <property type="component" value="Unassembled WGS sequence"/>
</dbReference>
<evidence type="ECO:0000313" key="2">
    <source>
        <dbReference type="EnsemblProtists" id="EKX42234"/>
    </source>
</evidence>
<dbReference type="HOGENOM" id="CLU_2054179_0_0_1"/>
<dbReference type="EMBL" id="JH993018">
    <property type="protein sequence ID" value="EKX42234.1"/>
    <property type="molecule type" value="Genomic_DNA"/>
</dbReference>
<reference evidence="1 3" key="1">
    <citation type="journal article" date="2012" name="Nature">
        <title>Algal genomes reveal evolutionary mosaicism and the fate of nucleomorphs.</title>
        <authorList>
            <consortium name="DOE Joint Genome Institute"/>
            <person name="Curtis B.A."/>
            <person name="Tanifuji G."/>
            <person name="Burki F."/>
            <person name="Gruber A."/>
            <person name="Irimia M."/>
            <person name="Maruyama S."/>
            <person name="Arias M.C."/>
            <person name="Ball S.G."/>
            <person name="Gile G.H."/>
            <person name="Hirakawa Y."/>
            <person name="Hopkins J.F."/>
            <person name="Kuo A."/>
            <person name="Rensing S.A."/>
            <person name="Schmutz J."/>
            <person name="Symeonidi A."/>
            <person name="Elias M."/>
            <person name="Eveleigh R.J."/>
            <person name="Herman E.K."/>
            <person name="Klute M.J."/>
            <person name="Nakayama T."/>
            <person name="Obornik M."/>
            <person name="Reyes-Prieto A."/>
            <person name="Armbrust E.V."/>
            <person name="Aves S.J."/>
            <person name="Beiko R.G."/>
            <person name="Coutinho P."/>
            <person name="Dacks J.B."/>
            <person name="Durnford D.G."/>
            <person name="Fast N.M."/>
            <person name="Green B.R."/>
            <person name="Grisdale C.J."/>
            <person name="Hempel F."/>
            <person name="Henrissat B."/>
            <person name="Hoppner M.P."/>
            <person name="Ishida K."/>
            <person name="Kim E."/>
            <person name="Koreny L."/>
            <person name="Kroth P.G."/>
            <person name="Liu Y."/>
            <person name="Malik S.B."/>
            <person name="Maier U.G."/>
            <person name="McRose D."/>
            <person name="Mock T."/>
            <person name="Neilson J.A."/>
            <person name="Onodera N.T."/>
            <person name="Poole A.M."/>
            <person name="Pritham E.J."/>
            <person name="Richards T.A."/>
            <person name="Rocap G."/>
            <person name="Roy S.W."/>
            <person name="Sarai C."/>
            <person name="Schaack S."/>
            <person name="Shirato S."/>
            <person name="Slamovits C.H."/>
            <person name="Spencer D.F."/>
            <person name="Suzuki S."/>
            <person name="Worden A.Z."/>
            <person name="Zauner S."/>
            <person name="Barry K."/>
            <person name="Bell C."/>
            <person name="Bharti A.K."/>
            <person name="Crow J.A."/>
            <person name="Grimwood J."/>
            <person name="Kramer R."/>
            <person name="Lindquist E."/>
            <person name="Lucas S."/>
            <person name="Salamov A."/>
            <person name="McFadden G.I."/>
            <person name="Lane C.E."/>
            <person name="Keeling P.J."/>
            <person name="Gray M.W."/>
            <person name="Grigoriev I.V."/>
            <person name="Archibald J.M."/>
        </authorList>
    </citation>
    <scope>NUCLEOTIDE SEQUENCE</scope>
    <source>
        <strain evidence="1 3">CCMP2712</strain>
    </source>
</reference>
<dbReference type="RefSeq" id="XP_005829214.1">
    <property type="nucleotide sequence ID" value="XM_005829157.1"/>
</dbReference>
<protein>
    <submittedName>
        <fullName evidence="1 2">Uncharacterized protein</fullName>
    </submittedName>
</protein>
<dbReference type="EnsemblProtists" id="EKX42234">
    <property type="protein sequence ID" value="EKX42234"/>
    <property type="gene ID" value="GUITHDRAFT_74153"/>
</dbReference>
<reference evidence="3" key="2">
    <citation type="submission" date="2012-11" db="EMBL/GenBank/DDBJ databases">
        <authorList>
            <person name="Kuo A."/>
            <person name="Curtis B.A."/>
            <person name="Tanifuji G."/>
            <person name="Burki F."/>
            <person name="Gruber A."/>
            <person name="Irimia M."/>
            <person name="Maruyama S."/>
            <person name="Arias M.C."/>
            <person name="Ball S.G."/>
            <person name="Gile G.H."/>
            <person name="Hirakawa Y."/>
            <person name="Hopkins J.F."/>
            <person name="Rensing S.A."/>
            <person name="Schmutz J."/>
            <person name="Symeonidi A."/>
            <person name="Elias M."/>
            <person name="Eveleigh R.J."/>
            <person name="Herman E.K."/>
            <person name="Klute M.J."/>
            <person name="Nakayama T."/>
            <person name="Obornik M."/>
            <person name="Reyes-Prieto A."/>
            <person name="Armbrust E.V."/>
            <person name="Aves S.J."/>
            <person name="Beiko R.G."/>
            <person name="Coutinho P."/>
            <person name="Dacks J.B."/>
            <person name="Durnford D.G."/>
            <person name="Fast N.M."/>
            <person name="Green B.R."/>
            <person name="Grisdale C."/>
            <person name="Hempe F."/>
            <person name="Henrissat B."/>
            <person name="Hoppner M.P."/>
            <person name="Ishida K.-I."/>
            <person name="Kim E."/>
            <person name="Koreny L."/>
            <person name="Kroth P.G."/>
            <person name="Liu Y."/>
            <person name="Malik S.-B."/>
            <person name="Maier U.G."/>
            <person name="McRose D."/>
            <person name="Mock T."/>
            <person name="Neilson J.A."/>
            <person name="Onodera N.T."/>
            <person name="Poole A.M."/>
            <person name="Pritham E.J."/>
            <person name="Richards T.A."/>
            <person name="Rocap G."/>
            <person name="Roy S.W."/>
            <person name="Sarai C."/>
            <person name="Schaack S."/>
            <person name="Shirato S."/>
            <person name="Slamovits C.H."/>
            <person name="Spencer D.F."/>
            <person name="Suzuki S."/>
            <person name="Worden A.Z."/>
            <person name="Zauner S."/>
            <person name="Barry K."/>
            <person name="Bell C."/>
            <person name="Bharti A.K."/>
            <person name="Crow J.A."/>
            <person name="Grimwood J."/>
            <person name="Kramer R."/>
            <person name="Lindquist E."/>
            <person name="Lucas S."/>
            <person name="Salamov A."/>
            <person name="McFadden G.I."/>
            <person name="Lane C.E."/>
            <person name="Keeling P.J."/>
            <person name="Gray M.W."/>
            <person name="Grigoriev I.V."/>
            <person name="Archibald J.M."/>
        </authorList>
    </citation>
    <scope>NUCLEOTIDE SEQUENCE</scope>
    <source>
        <strain evidence="3">CCMP2712</strain>
    </source>
</reference>
<dbReference type="KEGG" id="gtt:GUITHDRAFT_74153"/>
<evidence type="ECO:0000313" key="3">
    <source>
        <dbReference type="Proteomes" id="UP000011087"/>
    </source>
</evidence>
<organism evidence="1">
    <name type="scientific">Guillardia theta (strain CCMP2712)</name>
    <name type="common">Cryptophyte</name>
    <dbReference type="NCBI Taxonomy" id="905079"/>
    <lineage>
        <taxon>Eukaryota</taxon>
        <taxon>Cryptophyceae</taxon>
        <taxon>Pyrenomonadales</taxon>
        <taxon>Geminigeraceae</taxon>
        <taxon>Guillardia</taxon>
    </lineage>
</organism>
<name>L1J278_GUITC</name>